<protein>
    <submittedName>
        <fullName evidence="2">Uncharacterized protein</fullName>
    </submittedName>
</protein>
<dbReference type="HOGENOM" id="CLU_116658_0_0_11"/>
<dbReference type="RefSeq" id="WP_012835912.1">
    <property type="nucleotide sequence ID" value="NC_013441.1"/>
</dbReference>
<reference evidence="2 3" key="2">
    <citation type="journal article" date="2010" name="Stand. Genomic Sci.">
        <title>Complete genome sequence of Gordonia bronchialis type strain (3410).</title>
        <authorList>
            <person name="Ivanova N."/>
            <person name="Sikorski J."/>
            <person name="Jando M."/>
            <person name="Lapidus A."/>
            <person name="Nolan M."/>
            <person name="Lucas S."/>
            <person name="Del Rio T.G."/>
            <person name="Tice H."/>
            <person name="Copeland A."/>
            <person name="Cheng J.F."/>
            <person name="Chen F."/>
            <person name="Bruce D."/>
            <person name="Goodwin L."/>
            <person name="Pitluck S."/>
            <person name="Mavromatis K."/>
            <person name="Ovchinnikova G."/>
            <person name="Pati A."/>
            <person name="Chen A."/>
            <person name="Palaniappan K."/>
            <person name="Land M."/>
            <person name="Hauser L."/>
            <person name="Chang Y.J."/>
            <person name="Jeffries C.D."/>
            <person name="Chain P."/>
            <person name="Saunders E."/>
            <person name="Han C."/>
            <person name="Detter J.C."/>
            <person name="Brettin T."/>
            <person name="Rohde M."/>
            <person name="Goker M."/>
            <person name="Bristow J."/>
            <person name="Eisen J.A."/>
            <person name="Markowitz V."/>
            <person name="Hugenholtz P."/>
            <person name="Klenk H.P."/>
            <person name="Kyrpides N.C."/>
        </authorList>
    </citation>
    <scope>NUCLEOTIDE SEQUENCE [LARGE SCALE GENOMIC DNA]</scope>
    <source>
        <strain evidence="3">ATCC 25592 / DSM 43247 / BCRC 13721 / JCM 3198 / KCTC 3076 / NBRC 16047 / NCTC 10667</strain>
    </source>
</reference>
<evidence type="ECO:0000313" key="3">
    <source>
        <dbReference type="Proteomes" id="UP000001219"/>
    </source>
</evidence>
<accession>D0L5G3</accession>
<dbReference type="Proteomes" id="UP000001219">
    <property type="component" value="Chromosome"/>
</dbReference>
<name>D0L5G3_GORB4</name>
<gene>
    <name evidence="2" type="ordered locus">Gbro_4275</name>
</gene>
<sequence>MTMSKSIKNRILAGTAALGISAALAAGGAGLAHAGTVPARPGEPTVAMTLTNHTNHTEWLVSATPGTGQWVQAPTRALAPGASETIVSAAPGSSYETVFVTYRIGAVGPRATYNIENVRGNVNTNMTGTTGGHYFINSPHIATGYPNVNVSYDLW</sequence>
<dbReference type="KEGG" id="gbr:Gbro_4275"/>
<proteinExistence type="predicted"/>
<keyword evidence="1" id="KW-0732">Signal</keyword>
<dbReference type="eggNOG" id="ENOG5031EJ2">
    <property type="taxonomic scope" value="Bacteria"/>
</dbReference>
<evidence type="ECO:0000313" key="2">
    <source>
        <dbReference type="EMBL" id="ACY23421.1"/>
    </source>
</evidence>
<dbReference type="AlphaFoldDB" id="D0L5G3"/>
<feature type="chain" id="PRO_5038980644" evidence="1">
    <location>
        <begin position="26"/>
        <end position="155"/>
    </location>
</feature>
<evidence type="ECO:0000256" key="1">
    <source>
        <dbReference type="SAM" id="SignalP"/>
    </source>
</evidence>
<dbReference type="EMBL" id="CP001802">
    <property type="protein sequence ID" value="ACY23421.1"/>
    <property type="molecule type" value="Genomic_DNA"/>
</dbReference>
<feature type="signal peptide" evidence="1">
    <location>
        <begin position="1"/>
        <end position="25"/>
    </location>
</feature>
<reference evidence="3" key="1">
    <citation type="submission" date="2009-10" db="EMBL/GenBank/DDBJ databases">
        <title>The complete chromosome of Gordonia bronchialis DSM 43247.</title>
        <authorList>
            <consortium name="US DOE Joint Genome Institute (JGI-PGF)"/>
            <person name="Lucas S."/>
            <person name="Copeland A."/>
            <person name="Lapidus A."/>
            <person name="Glavina del Rio T."/>
            <person name="Dalin E."/>
            <person name="Tice H."/>
            <person name="Bruce D."/>
            <person name="Goodwin L."/>
            <person name="Pitluck S."/>
            <person name="Kyrpides N."/>
            <person name="Mavromatis K."/>
            <person name="Ivanova N."/>
            <person name="Ovchinnikova G."/>
            <person name="Saunders E."/>
            <person name="Brettin T."/>
            <person name="Detter J.C."/>
            <person name="Han C."/>
            <person name="Larimer F."/>
            <person name="Land M."/>
            <person name="Hauser L."/>
            <person name="Markowitz V."/>
            <person name="Cheng J.-F."/>
            <person name="Hugenholtz P."/>
            <person name="Woyke T."/>
            <person name="Wu D."/>
            <person name="Jando M."/>
            <person name="Schneider S."/>
            <person name="Goeker M."/>
            <person name="Klenk H.-P."/>
            <person name="Eisen J.A."/>
        </authorList>
    </citation>
    <scope>NUCLEOTIDE SEQUENCE [LARGE SCALE GENOMIC DNA]</scope>
    <source>
        <strain evidence="3">ATCC 25592 / DSM 43247 / BCRC 13721 / JCM 3198 / KCTC 3076 / NBRC 16047 / NCTC 10667</strain>
    </source>
</reference>
<organism evidence="2 3">
    <name type="scientific">Gordonia bronchialis (strain ATCC 25592 / DSM 43247 / BCRC 13721 / JCM 3198 / KCTC 3076 / NBRC 16047 / NCTC 10667)</name>
    <name type="common">Rhodococcus bronchialis</name>
    <dbReference type="NCBI Taxonomy" id="526226"/>
    <lineage>
        <taxon>Bacteria</taxon>
        <taxon>Bacillati</taxon>
        <taxon>Actinomycetota</taxon>
        <taxon>Actinomycetes</taxon>
        <taxon>Mycobacteriales</taxon>
        <taxon>Gordoniaceae</taxon>
        <taxon>Gordonia</taxon>
    </lineage>
</organism>
<dbReference type="OrthoDB" id="4374126at2"/>
<keyword evidence="3" id="KW-1185">Reference proteome</keyword>